<gene>
    <name evidence="3" type="ORF">PVK37_15605</name>
</gene>
<evidence type="ECO:0000256" key="2">
    <source>
        <dbReference type="SAM" id="Phobius"/>
    </source>
</evidence>
<keyword evidence="2" id="KW-0472">Membrane</keyword>
<protein>
    <submittedName>
        <fullName evidence="3">Uncharacterized protein</fullName>
    </submittedName>
</protein>
<evidence type="ECO:0000313" key="3">
    <source>
        <dbReference type="EMBL" id="WDZ87724.1"/>
    </source>
</evidence>
<feature type="transmembrane region" description="Helical" evidence="2">
    <location>
        <begin position="65"/>
        <end position="83"/>
    </location>
</feature>
<accession>A0ABY7ZXC7</accession>
<feature type="transmembrane region" description="Helical" evidence="2">
    <location>
        <begin position="95"/>
        <end position="115"/>
    </location>
</feature>
<sequence>MSTQAASTRPQNRPTQEMSGRAVQDMPNRAMAEAPTRPMAMHDGRREPALAPGTETKNAFRTTEFWVYVAAVVGVLAASQLVGQNAAGVDIFRAPQAWFFITLLTIGYLGSRGLAKAGSAFRSGAERMTGR</sequence>
<dbReference type="EMBL" id="CP118615">
    <property type="protein sequence ID" value="WDZ87724.1"/>
    <property type="molecule type" value="Genomic_DNA"/>
</dbReference>
<reference evidence="3 4" key="1">
    <citation type="submission" date="2023-02" db="EMBL/GenBank/DDBJ databases">
        <authorList>
            <person name="Mo P."/>
        </authorList>
    </citation>
    <scope>NUCLEOTIDE SEQUENCE [LARGE SCALE GENOMIC DNA]</scope>
    <source>
        <strain evidence="3 4">HUAS 3</strain>
    </source>
</reference>
<feature type="compositionally biased region" description="Polar residues" evidence="1">
    <location>
        <begin position="1"/>
        <end position="18"/>
    </location>
</feature>
<keyword evidence="2" id="KW-0812">Transmembrane</keyword>
<evidence type="ECO:0000256" key="1">
    <source>
        <dbReference type="SAM" id="MobiDB-lite"/>
    </source>
</evidence>
<proteinExistence type="predicted"/>
<organism evidence="3 4">
    <name type="scientific">Micromonospora cathayae</name>
    <dbReference type="NCBI Taxonomy" id="3028804"/>
    <lineage>
        <taxon>Bacteria</taxon>
        <taxon>Bacillati</taxon>
        <taxon>Actinomycetota</taxon>
        <taxon>Actinomycetes</taxon>
        <taxon>Micromonosporales</taxon>
        <taxon>Micromonosporaceae</taxon>
        <taxon>Micromonospora</taxon>
    </lineage>
</organism>
<feature type="region of interest" description="Disordered" evidence="1">
    <location>
        <begin position="1"/>
        <end position="54"/>
    </location>
</feature>
<name>A0ABY7ZXC7_9ACTN</name>
<evidence type="ECO:0000313" key="4">
    <source>
        <dbReference type="Proteomes" id="UP001219605"/>
    </source>
</evidence>
<dbReference type="Proteomes" id="UP001219605">
    <property type="component" value="Chromosome"/>
</dbReference>
<dbReference type="RefSeq" id="WP_275034731.1">
    <property type="nucleotide sequence ID" value="NZ_CP118615.1"/>
</dbReference>
<keyword evidence="4" id="KW-1185">Reference proteome</keyword>
<keyword evidence="2" id="KW-1133">Transmembrane helix</keyword>